<evidence type="ECO:0000259" key="5">
    <source>
        <dbReference type="PROSITE" id="PS51898"/>
    </source>
</evidence>
<dbReference type="EMBL" id="JAAYSM010000088">
    <property type="protein sequence ID" value="NLJ17756.1"/>
    <property type="molecule type" value="Genomic_DNA"/>
</dbReference>
<evidence type="ECO:0000256" key="1">
    <source>
        <dbReference type="ARBA" id="ARBA00008857"/>
    </source>
</evidence>
<evidence type="ECO:0000256" key="2">
    <source>
        <dbReference type="ARBA" id="ARBA00022908"/>
    </source>
</evidence>
<evidence type="ECO:0000313" key="7">
    <source>
        <dbReference type="Proteomes" id="UP000541058"/>
    </source>
</evidence>
<dbReference type="CDD" id="cd01189">
    <property type="entry name" value="INT_ICEBs1_C_like"/>
    <property type="match status" value="1"/>
</dbReference>
<feature type="domain" description="Tyr recombinase" evidence="5">
    <location>
        <begin position="199"/>
        <end position="411"/>
    </location>
</feature>
<dbReference type="Gene3D" id="1.10.150.130">
    <property type="match status" value="1"/>
</dbReference>
<evidence type="ECO:0000256" key="4">
    <source>
        <dbReference type="ARBA" id="ARBA00023172"/>
    </source>
</evidence>
<dbReference type="SUPFAM" id="SSF56349">
    <property type="entry name" value="DNA breaking-rejoining enzymes"/>
    <property type="match status" value="1"/>
</dbReference>
<comment type="similarity">
    <text evidence="1">Belongs to the 'phage' integrase family.</text>
</comment>
<evidence type="ECO:0000256" key="3">
    <source>
        <dbReference type="ARBA" id="ARBA00023125"/>
    </source>
</evidence>
<dbReference type="InterPro" id="IPR011010">
    <property type="entry name" value="DNA_brk_join_enz"/>
</dbReference>
<keyword evidence="4" id="KW-0233">DNA recombination</keyword>
<dbReference type="InterPro" id="IPR010998">
    <property type="entry name" value="Integrase_recombinase_N"/>
</dbReference>
<dbReference type="AlphaFoldDB" id="A0A7X8GZS5"/>
<dbReference type="RefSeq" id="WP_276646751.1">
    <property type="nucleotide sequence ID" value="NZ_JAAYSM010000088.1"/>
</dbReference>
<name>A0A7X8GZS5_9LACT</name>
<organism evidence="6 7">
    <name type="scientific">Globicatella sulfidifaciens</name>
    <dbReference type="NCBI Taxonomy" id="136093"/>
    <lineage>
        <taxon>Bacteria</taxon>
        <taxon>Bacillati</taxon>
        <taxon>Bacillota</taxon>
        <taxon>Bacilli</taxon>
        <taxon>Lactobacillales</taxon>
        <taxon>Aerococcaceae</taxon>
        <taxon>Globicatella</taxon>
    </lineage>
</organism>
<dbReference type="PANTHER" id="PTHR30629:SF2">
    <property type="entry name" value="PROPHAGE INTEGRASE INTS-RELATED"/>
    <property type="match status" value="1"/>
</dbReference>
<dbReference type="InterPro" id="IPR013762">
    <property type="entry name" value="Integrase-like_cat_sf"/>
</dbReference>
<dbReference type="InterPro" id="IPR050808">
    <property type="entry name" value="Phage_Integrase"/>
</dbReference>
<dbReference type="GO" id="GO:0015074">
    <property type="term" value="P:DNA integration"/>
    <property type="evidence" value="ECO:0007669"/>
    <property type="project" value="UniProtKB-KW"/>
</dbReference>
<comment type="caution">
    <text evidence="6">The sequence shown here is derived from an EMBL/GenBank/DDBJ whole genome shotgun (WGS) entry which is preliminary data.</text>
</comment>
<protein>
    <submittedName>
        <fullName evidence="6">Site-specific integrase</fullName>
    </submittedName>
</protein>
<proteinExistence type="inferred from homology"/>
<sequence length="421" mass="49320">MNTFISALLKSIPESDIINQDGVEKISKIMEILKLHKYKVWEAPNDGRWKTYVDDDTKKSGRRLVARKNESDMVEYLKQHYKENGSITFDELYYDWMEYRKTQVKERTRNRNHDSFKKYYQDSEIVKKNVNEITVLDVELFLCSAVKDNNLNKKQYFNMSVILRDCLKYAKKKGIIKTNPMDSFELPKNLLRKEKNADSEDEVFTKKEQVMILEAVKERQYESNLSYLAIALNFQLGLRVGELSALKWSDIDTDNRYIQIERAENSYKEMDEELSVGKTIRLVGPPKSAAAYRKLFLTDDALDVLAEAKKISIENGWYDNNGFIFSDSNGRIEAYRMSKTMNYICKKLNINLRNIHNIRKTVISALSDTGLNIEKIREISGHEDKITLIKFYNFNRHQNDYSNKLMESALKTPNETKSNQE</sequence>
<gene>
    <name evidence="6" type="ORF">GX355_02735</name>
</gene>
<dbReference type="PROSITE" id="PS51898">
    <property type="entry name" value="TYR_RECOMBINASE"/>
    <property type="match status" value="1"/>
</dbReference>
<keyword evidence="2" id="KW-0229">DNA integration</keyword>
<keyword evidence="3" id="KW-0238">DNA-binding</keyword>
<reference evidence="6 7" key="1">
    <citation type="journal article" date="2020" name="Biotechnol. Biofuels">
        <title>New insights from the biogas microbiome by comprehensive genome-resolved metagenomics of nearly 1600 species originating from multiple anaerobic digesters.</title>
        <authorList>
            <person name="Campanaro S."/>
            <person name="Treu L."/>
            <person name="Rodriguez-R L.M."/>
            <person name="Kovalovszki A."/>
            <person name="Ziels R.M."/>
            <person name="Maus I."/>
            <person name="Zhu X."/>
            <person name="Kougias P.G."/>
            <person name="Basile A."/>
            <person name="Luo G."/>
            <person name="Schluter A."/>
            <person name="Konstantinidis K.T."/>
            <person name="Angelidaki I."/>
        </authorList>
    </citation>
    <scope>NUCLEOTIDE SEQUENCE [LARGE SCALE GENOMIC DNA]</scope>
    <source>
        <strain evidence="6">AS23ysBPME_34</strain>
    </source>
</reference>
<dbReference type="Gene3D" id="1.10.443.10">
    <property type="entry name" value="Intergrase catalytic core"/>
    <property type="match status" value="1"/>
</dbReference>
<dbReference type="PANTHER" id="PTHR30629">
    <property type="entry name" value="PROPHAGE INTEGRASE"/>
    <property type="match status" value="1"/>
</dbReference>
<dbReference type="GO" id="GO:0006310">
    <property type="term" value="P:DNA recombination"/>
    <property type="evidence" value="ECO:0007669"/>
    <property type="project" value="UniProtKB-KW"/>
</dbReference>
<dbReference type="Pfam" id="PF00589">
    <property type="entry name" value="Phage_integrase"/>
    <property type="match status" value="1"/>
</dbReference>
<dbReference type="InterPro" id="IPR002104">
    <property type="entry name" value="Integrase_catalytic"/>
</dbReference>
<dbReference type="Proteomes" id="UP000541058">
    <property type="component" value="Unassembled WGS sequence"/>
</dbReference>
<evidence type="ECO:0000313" key="6">
    <source>
        <dbReference type="EMBL" id="NLJ17756.1"/>
    </source>
</evidence>
<dbReference type="GO" id="GO:0003677">
    <property type="term" value="F:DNA binding"/>
    <property type="evidence" value="ECO:0007669"/>
    <property type="project" value="UniProtKB-KW"/>
</dbReference>
<accession>A0A7X8GZS5</accession>